<proteinExistence type="predicted"/>
<evidence type="ECO:0000313" key="2">
    <source>
        <dbReference type="Proteomes" id="UP000012960"/>
    </source>
</evidence>
<name>A0A804L5Z5_MUSAM</name>
<dbReference type="AlphaFoldDB" id="A0A804L5Z5"/>
<dbReference type="EnsemblPlants" id="Ma11_t09370.1">
    <property type="protein sequence ID" value="Ma11_p09370.1"/>
    <property type="gene ID" value="Ma11_g09370"/>
</dbReference>
<dbReference type="Proteomes" id="UP000012960">
    <property type="component" value="Unplaced"/>
</dbReference>
<sequence>MYDTSIFHNRGGAGHTVAEYMPREALAAYQRWIDGADSL</sequence>
<keyword evidence="2" id="KW-1185">Reference proteome</keyword>
<dbReference type="Gramene" id="Ma11_t09370.1">
    <property type="protein sequence ID" value="Ma11_p09370.1"/>
    <property type="gene ID" value="Ma11_g09370"/>
</dbReference>
<organism evidence="1 2">
    <name type="scientific">Musa acuminata subsp. malaccensis</name>
    <name type="common">Wild banana</name>
    <name type="synonym">Musa malaccensis</name>
    <dbReference type="NCBI Taxonomy" id="214687"/>
    <lineage>
        <taxon>Eukaryota</taxon>
        <taxon>Viridiplantae</taxon>
        <taxon>Streptophyta</taxon>
        <taxon>Embryophyta</taxon>
        <taxon>Tracheophyta</taxon>
        <taxon>Spermatophyta</taxon>
        <taxon>Magnoliopsida</taxon>
        <taxon>Liliopsida</taxon>
        <taxon>Zingiberales</taxon>
        <taxon>Musaceae</taxon>
        <taxon>Musa</taxon>
    </lineage>
</organism>
<protein>
    <submittedName>
        <fullName evidence="1">Uncharacterized protein</fullName>
    </submittedName>
</protein>
<evidence type="ECO:0000313" key="1">
    <source>
        <dbReference type="EnsemblPlants" id="Ma11_p09370.1"/>
    </source>
</evidence>
<dbReference type="InParanoid" id="A0A804L5Z5"/>
<reference evidence="1" key="1">
    <citation type="submission" date="2021-05" db="UniProtKB">
        <authorList>
            <consortium name="EnsemblPlants"/>
        </authorList>
    </citation>
    <scope>IDENTIFICATION</scope>
    <source>
        <strain evidence="1">subsp. malaccensis</strain>
    </source>
</reference>
<accession>A0A804L5Z5</accession>